<dbReference type="AlphaFoldDB" id="A0A917DEQ3"/>
<evidence type="ECO:0000256" key="2">
    <source>
        <dbReference type="ARBA" id="ARBA00022692"/>
    </source>
</evidence>
<comment type="subcellular location">
    <subcellularLocation>
        <location evidence="1">Membrane</location>
        <topology evidence="1">Multi-pass membrane protein</topology>
    </subcellularLocation>
</comment>
<dbReference type="EMBL" id="BMHO01000001">
    <property type="protein sequence ID" value="GGD34090.1"/>
    <property type="molecule type" value="Genomic_DNA"/>
</dbReference>
<keyword evidence="3 5" id="KW-1133">Transmembrane helix</keyword>
<keyword evidence="4 5" id="KW-0472">Membrane</keyword>
<dbReference type="GO" id="GO:0016020">
    <property type="term" value="C:membrane"/>
    <property type="evidence" value="ECO:0007669"/>
    <property type="project" value="UniProtKB-SubCell"/>
</dbReference>
<proteinExistence type="predicted"/>
<reference evidence="6" key="1">
    <citation type="journal article" date="2014" name="Int. J. Syst. Evol. Microbiol.">
        <title>Complete genome sequence of Corynebacterium casei LMG S-19264T (=DSM 44701T), isolated from a smear-ripened cheese.</title>
        <authorList>
            <consortium name="US DOE Joint Genome Institute (JGI-PGF)"/>
            <person name="Walter F."/>
            <person name="Albersmeier A."/>
            <person name="Kalinowski J."/>
            <person name="Ruckert C."/>
        </authorList>
    </citation>
    <scope>NUCLEOTIDE SEQUENCE</scope>
    <source>
        <strain evidence="6">CGMCC 1.15152</strain>
    </source>
</reference>
<sequence>MTENMQSETHSAAAGDGLDPKVGGLVAYLTWVGGLIMLLTQKHREVRFHAAQSILLSIALVAVYIVLGIVQLIAGLILWWLGALFSIVYGIVGLASLALWIFLIIKGYNLVHVKLPLIGDMAEKWAAK</sequence>
<dbReference type="InterPro" id="IPR019109">
    <property type="entry name" value="MamF_MmsF"/>
</dbReference>
<evidence type="ECO:0000256" key="4">
    <source>
        <dbReference type="ARBA" id="ARBA00023136"/>
    </source>
</evidence>
<comment type="caution">
    <text evidence="6">The sequence shown here is derived from an EMBL/GenBank/DDBJ whole genome shotgun (WGS) entry which is preliminary data.</text>
</comment>
<evidence type="ECO:0000313" key="7">
    <source>
        <dbReference type="Proteomes" id="UP000633205"/>
    </source>
</evidence>
<organism evidence="6 7">
    <name type="scientific">Microbacterium faecale</name>
    <dbReference type="NCBI Taxonomy" id="1804630"/>
    <lineage>
        <taxon>Bacteria</taxon>
        <taxon>Bacillati</taxon>
        <taxon>Actinomycetota</taxon>
        <taxon>Actinomycetes</taxon>
        <taxon>Micrococcales</taxon>
        <taxon>Microbacteriaceae</taxon>
        <taxon>Microbacterium</taxon>
    </lineage>
</organism>
<dbReference type="RefSeq" id="WP_188711483.1">
    <property type="nucleotide sequence ID" value="NZ_BMHO01000001.1"/>
</dbReference>
<evidence type="ECO:0000256" key="1">
    <source>
        <dbReference type="ARBA" id="ARBA00004141"/>
    </source>
</evidence>
<evidence type="ECO:0000256" key="3">
    <source>
        <dbReference type="ARBA" id="ARBA00022989"/>
    </source>
</evidence>
<dbReference type="Proteomes" id="UP000633205">
    <property type="component" value="Unassembled WGS sequence"/>
</dbReference>
<gene>
    <name evidence="6" type="ORF">GCM10010915_13130</name>
</gene>
<accession>A0A917DEQ3</accession>
<keyword evidence="7" id="KW-1185">Reference proteome</keyword>
<dbReference type="PANTHER" id="PTHR36460:SF1">
    <property type="entry name" value="UPF0132 DOMAIN PROTEIN (AFU_ORTHOLOGUE AFUA_3G10255)"/>
    <property type="match status" value="1"/>
</dbReference>
<protein>
    <submittedName>
        <fullName evidence="6">Membrane protein</fullName>
    </submittedName>
</protein>
<reference evidence="6" key="2">
    <citation type="submission" date="2020-09" db="EMBL/GenBank/DDBJ databases">
        <authorList>
            <person name="Sun Q."/>
            <person name="Zhou Y."/>
        </authorList>
    </citation>
    <scope>NUCLEOTIDE SEQUENCE</scope>
    <source>
        <strain evidence="6">CGMCC 1.15152</strain>
    </source>
</reference>
<dbReference type="Pfam" id="PF09685">
    <property type="entry name" value="MamF_MmsF"/>
    <property type="match status" value="1"/>
</dbReference>
<evidence type="ECO:0000256" key="5">
    <source>
        <dbReference type="SAM" id="Phobius"/>
    </source>
</evidence>
<feature type="transmembrane region" description="Helical" evidence="5">
    <location>
        <begin position="22"/>
        <end position="41"/>
    </location>
</feature>
<feature type="transmembrane region" description="Helical" evidence="5">
    <location>
        <begin position="53"/>
        <end position="81"/>
    </location>
</feature>
<name>A0A917DEQ3_9MICO</name>
<feature type="transmembrane region" description="Helical" evidence="5">
    <location>
        <begin position="87"/>
        <end position="105"/>
    </location>
</feature>
<keyword evidence="2 5" id="KW-0812">Transmembrane</keyword>
<dbReference type="PANTHER" id="PTHR36460">
    <property type="entry name" value="UPF0132 DOMAIN PROTEIN (AFU_ORTHOLOGUE AFUA_3G10255)"/>
    <property type="match status" value="1"/>
</dbReference>
<evidence type="ECO:0000313" key="6">
    <source>
        <dbReference type="EMBL" id="GGD34090.1"/>
    </source>
</evidence>